<evidence type="ECO:0000256" key="2">
    <source>
        <dbReference type="ARBA" id="ARBA00022723"/>
    </source>
</evidence>
<dbReference type="EMBL" id="CAXLJM020000051">
    <property type="protein sequence ID" value="CAL8114930.1"/>
    <property type="molecule type" value="Genomic_DNA"/>
</dbReference>
<accession>A0ABP1QYV3</accession>
<dbReference type="InterPro" id="IPR013087">
    <property type="entry name" value="Znf_C2H2_type"/>
</dbReference>
<feature type="region of interest" description="Disordered" evidence="10">
    <location>
        <begin position="716"/>
        <end position="748"/>
    </location>
</feature>
<sequence>MDDDECPDSTVLMDDDDVDDAVADPFPTAMGGRRNYDEPQSSRITSTGVHYNSTANYPLLNQLPPLPKLIFRPPAHAGHYPSVSFSTSTSTSRLGSTSGSGSSNSRSDIQALSRLTSFPASRSESFPGTSGSRISMGLQSREIPLPRMEAISRSELTISRVGSASASRKSLPSTTSSTSRNEIPIARVGGVSISRVEGSGLSPFARVGASKARGPVPGRIALPTFSRVSASAESSSSSPQVEAASSSRKFGRRFLKSTPTPSKSQVPGVSRMPMVSMRASSTDEYFSPSQPSHVPSEDPLAMDSEATVDFSSRRPAFPISSSSSSFANATSTTILGSETLTSQQGSQGIKLHISKKPVEVIEVDESSSERSSNSLSSSLKNNSDSNIGLPFDFSSPPSVSVSANNSSSSMSVEEVSIKPVTIKVQKKERIPIPKEIVIEEEPDDGDNNVDDDDTKDGIMIVSDGEPDETTVRNIAFPKLPQHLIIESVAKEAATVIGLDDSSRRSRRKRQPTAVKVTPPKVRRKRGAAAVGDAVTPPSTTIEVVVTPPRGRGRGTGRGRGRPRGSTNKAKLERILLQQQESSPEKEPETKTEPVVDSTSPDIKEDLEIPVLLPLEGDPEVNAEVSSASPPVRKTRGRGKGSGTPRGTGTPRSSRTPRGGRGTRSPRGERKSPEAKKLKQEKKEAIKAPPPVQVFEEETRMSADIKPAVPDRITALATPVPPDEESRASNVSSTSTSTTAKAKRFTKDPIEERRPVTAETLFEYQWPPNDKNSEFYFLQEQISEYLGVKSFKRKYPDIRRRVVDMEERDFLRESKVVSETQCDLGLTAVHSCDVLDIMFNDFTEKYEEYRKVFQERKEQEMTKLKPTSEIDTPAVRDRSAEFMRRILKSCAKWNFNTNRDRMDERACAFDLQTGTLHYPKNKVKVLPSECTKIGKYPVAVLPGQFTDNYKEYTPEELNYLPLNTVRYGPVTENWVVNSDSSEESSDSEDSSSSDDSSSTSSDDDDGSIEDNEQNQVVLTDEAGNVMYRGLSGLTKVSTDATCKSCDGNAYANKDGNAEVLLHCSRCDIANHPTCLELTLDMLPFITKYLWECTDCKNCIECNDPADEDKMLFCDCCDRGYHIYCVGLRKVPNGRWHCSVCSLCYSCGVTQPSPEDRMAEWHHEFRKGEKGSKFYLHSFCVACHKLYKKGQFCPSCMKPHTKLGGKDLLECRKCEKWVHRACVKRSLKSMFGFMCDPCDANFRSRSTLPSHVN</sequence>
<dbReference type="Proteomes" id="UP001642540">
    <property type="component" value="Unassembled WGS sequence"/>
</dbReference>
<comment type="subcellular location">
    <subcellularLocation>
        <location evidence="1">Nucleus</location>
    </subcellularLocation>
</comment>
<evidence type="ECO:0000313" key="14">
    <source>
        <dbReference type="EMBL" id="CAL8114930.1"/>
    </source>
</evidence>
<dbReference type="PANTHER" id="PTHR45888:SF4">
    <property type="entry name" value="PHD FINGER PROTEIN 10"/>
    <property type="match status" value="1"/>
</dbReference>
<evidence type="ECO:0000256" key="8">
    <source>
        <dbReference type="ARBA" id="ARBA00023242"/>
    </source>
</evidence>
<keyword evidence="8" id="KW-0539">Nucleus</keyword>
<dbReference type="CDD" id="cd15489">
    <property type="entry name" value="PHD_SF"/>
    <property type="match status" value="1"/>
</dbReference>
<protein>
    <recommendedName>
        <fullName evidence="16">PHD finger protein 10</fullName>
    </recommendedName>
</protein>
<reference evidence="14 15" key="1">
    <citation type="submission" date="2024-08" db="EMBL/GenBank/DDBJ databases">
        <authorList>
            <person name="Cucini C."/>
            <person name="Frati F."/>
        </authorList>
    </citation>
    <scope>NUCLEOTIDE SEQUENCE [LARGE SCALE GENOMIC DNA]</scope>
</reference>
<dbReference type="InterPro" id="IPR011011">
    <property type="entry name" value="Znf_FYVE_PHD"/>
</dbReference>
<feature type="domain" description="PHD-type" evidence="11">
    <location>
        <begin position="1094"/>
        <end position="1142"/>
    </location>
</feature>
<feature type="domain" description="C2H2-type" evidence="13">
    <location>
        <begin position="1231"/>
        <end position="1251"/>
    </location>
</feature>
<gene>
    <name evidence="14" type="ORF">ODALV1_LOCUS16665</name>
</gene>
<evidence type="ECO:0000259" key="11">
    <source>
        <dbReference type="PROSITE" id="PS50016"/>
    </source>
</evidence>
<dbReference type="PROSITE" id="PS50016">
    <property type="entry name" value="ZF_PHD_2"/>
    <property type="match status" value="3"/>
</dbReference>
<evidence type="ECO:0008006" key="16">
    <source>
        <dbReference type="Google" id="ProtNLM"/>
    </source>
</evidence>
<dbReference type="InterPro" id="IPR013083">
    <property type="entry name" value="Znf_RING/FYVE/PHD"/>
</dbReference>
<feature type="compositionally biased region" description="Basic and acidic residues" evidence="10">
    <location>
        <begin position="582"/>
        <end position="593"/>
    </location>
</feature>
<evidence type="ECO:0000256" key="10">
    <source>
        <dbReference type="SAM" id="MobiDB-lite"/>
    </source>
</evidence>
<dbReference type="InterPro" id="IPR001965">
    <property type="entry name" value="Znf_PHD"/>
</dbReference>
<keyword evidence="4 9" id="KW-0863">Zinc-finger</keyword>
<feature type="compositionally biased region" description="Low complexity" evidence="10">
    <location>
        <begin position="82"/>
        <end position="107"/>
    </location>
</feature>
<feature type="compositionally biased region" description="Polar residues" evidence="10">
    <location>
        <begin position="257"/>
        <end position="267"/>
    </location>
</feature>
<dbReference type="Gene3D" id="3.30.40.10">
    <property type="entry name" value="Zinc/RING finger domain, C3HC4 (zinc finger)"/>
    <property type="match status" value="2"/>
</dbReference>
<feature type="region of interest" description="Disordered" evidence="10">
    <location>
        <begin position="1"/>
        <end position="46"/>
    </location>
</feature>
<comment type="caution">
    <text evidence="14">The sequence shown here is derived from an EMBL/GenBank/DDBJ whole genome shotgun (WGS) entry which is preliminary data.</text>
</comment>
<feature type="compositionally biased region" description="Acidic residues" evidence="10">
    <location>
        <begin position="979"/>
        <end position="991"/>
    </location>
</feature>
<feature type="domain" description="Phorbol-ester/DAG-type" evidence="12">
    <location>
        <begin position="1160"/>
        <end position="1233"/>
    </location>
</feature>
<dbReference type="Pfam" id="PF00628">
    <property type="entry name" value="PHD"/>
    <property type="match status" value="1"/>
</dbReference>
<evidence type="ECO:0000259" key="12">
    <source>
        <dbReference type="PROSITE" id="PS50081"/>
    </source>
</evidence>
<feature type="compositionally biased region" description="Polar residues" evidence="10">
    <location>
        <begin position="116"/>
        <end position="133"/>
    </location>
</feature>
<evidence type="ECO:0000256" key="1">
    <source>
        <dbReference type="ARBA" id="ARBA00004123"/>
    </source>
</evidence>
<feature type="region of interest" description="Disordered" evidence="10">
    <location>
        <begin position="82"/>
        <end position="108"/>
    </location>
</feature>
<dbReference type="SMART" id="SM00249">
    <property type="entry name" value="PHD"/>
    <property type="match status" value="3"/>
</dbReference>
<keyword evidence="6" id="KW-0805">Transcription regulation</keyword>
<feature type="domain" description="PHD-type" evidence="11">
    <location>
        <begin position="1038"/>
        <end position="1097"/>
    </location>
</feature>
<dbReference type="PANTHER" id="PTHR45888">
    <property type="entry name" value="HL01030P-RELATED"/>
    <property type="match status" value="1"/>
</dbReference>
<keyword evidence="2" id="KW-0479">Metal-binding</keyword>
<feature type="region of interest" description="Disordered" evidence="10">
    <location>
        <begin position="976"/>
        <end position="1015"/>
    </location>
</feature>
<feature type="compositionally biased region" description="Basic and acidic residues" evidence="10">
    <location>
        <begin position="665"/>
        <end position="685"/>
    </location>
</feature>
<evidence type="ECO:0000256" key="5">
    <source>
        <dbReference type="ARBA" id="ARBA00022833"/>
    </source>
</evidence>
<dbReference type="CDD" id="cd21085">
    <property type="entry name" value="WH_NTD_PHF10"/>
    <property type="match status" value="1"/>
</dbReference>
<feature type="region of interest" description="Disordered" evidence="10">
    <location>
        <begin position="499"/>
        <end position="698"/>
    </location>
</feature>
<feature type="region of interest" description="Disordered" evidence="10">
    <location>
        <begin position="161"/>
        <end position="181"/>
    </location>
</feature>
<dbReference type="CDD" id="cd15529">
    <property type="entry name" value="PHD2_PHF10"/>
    <property type="match status" value="1"/>
</dbReference>
<evidence type="ECO:0000256" key="9">
    <source>
        <dbReference type="PROSITE-ProRule" id="PRU00042"/>
    </source>
</evidence>
<evidence type="ECO:0000256" key="3">
    <source>
        <dbReference type="ARBA" id="ARBA00022737"/>
    </source>
</evidence>
<feature type="region of interest" description="Disordered" evidence="10">
    <location>
        <begin position="362"/>
        <end position="382"/>
    </location>
</feature>
<feature type="domain" description="PHD-type" evidence="11">
    <location>
        <begin position="1188"/>
        <end position="1239"/>
    </location>
</feature>
<feature type="compositionally biased region" description="Acidic residues" evidence="10">
    <location>
        <begin position="1"/>
        <end position="22"/>
    </location>
</feature>
<feature type="compositionally biased region" description="Polar residues" evidence="10">
    <location>
        <begin position="278"/>
        <end position="293"/>
    </location>
</feature>
<feature type="region of interest" description="Disordered" evidence="10">
    <location>
        <begin position="230"/>
        <end position="300"/>
    </location>
</feature>
<feature type="compositionally biased region" description="Low complexity" evidence="10">
    <location>
        <begin position="369"/>
        <end position="382"/>
    </location>
</feature>
<dbReference type="InterPro" id="IPR019787">
    <property type="entry name" value="Znf_PHD-finger"/>
</dbReference>
<feature type="compositionally biased region" description="Low complexity" evidence="10">
    <location>
        <begin position="646"/>
        <end position="656"/>
    </location>
</feature>
<evidence type="ECO:0000259" key="13">
    <source>
        <dbReference type="PROSITE" id="PS50157"/>
    </source>
</evidence>
<evidence type="ECO:0000313" key="15">
    <source>
        <dbReference type="Proteomes" id="UP001642540"/>
    </source>
</evidence>
<evidence type="ECO:0000256" key="7">
    <source>
        <dbReference type="ARBA" id="ARBA00023163"/>
    </source>
</evidence>
<dbReference type="SUPFAM" id="SSF57903">
    <property type="entry name" value="FYVE/PHD zinc finger"/>
    <property type="match status" value="3"/>
</dbReference>
<evidence type="ECO:0000256" key="4">
    <source>
        <dbReference type="ARBA" id="ARBA00022771"/>
    </source>
</evidence>
<dbReference type="InterPro" id="IPR002219">
    <property type="entry name" value="PKC_DAG/PE"/>
</dbReference>
<feature type="region of interest" description="Disordered" evidence="10">
    <location>
        <begin position="116"/>
        <end position="135"/>
    </location>
</feature>
<keyword evidence="3" id="KW-0677">Repeat</keyword>
<name>A0ABP1QYV3_9HEXA</name>
<keyword evidence="15" id="KW-1185">Reference proteome</keyword>
<dbReference type="PROSITE" id="PS50081">
    <property type="entry name" value="ZF_DAG_PE_2"/>
    <property type="match status" value="1"/>
</dbReference>
<keyword evidence="5" id="KW-0862">Zinc</keyword>
<dbReference type="PROSITE" id="PS50157">
    <property type="entry name" value="ZINC_FINGER_C2H2_2"/>
    <property type="match status" value="1"/>
</dbReference>
<feature type="compositionally biased region" description="Basic residues" evidence="10">
    <location>
        <begin position="550"/>
        <end position="562"/>
    </location>
</feature>
<feature type="compositionally biased region" description="Acidic residues" evidence="10">
    <location>
        <begin position="1000"/>
        <end position="1011"/>
    </location>
</feature>
<feature type="compositionally biased region" description="Low complexity" evidence="10">
    <location>
        <begin position="230"/>
        <end position="248"/>
    </location>
</feature>
<proteinExistence type="predicted"/>
<keyword evidence="7" id="KW-0804">Transcription</keyword>
<organism evidence="14 15">
    <name type="scientific">Orchesella dallaii</name>
    <dbReference type="NCBI Taxonomy" id="48710"/>
    <lineage>
        <taxon>Eukaryota</taxon>
        <taxon>Metazoa</taxon>
        <taxon>Ecdysozoa</taxon>
        <taxon>Arthropoda</taxon>
        <taxon>Hexapoda</taxon>
        <taxon>Collembola</taxon>
        <taxon>Entomobryomorpha</taxon>
        <taxon>Entomobryoidea</taxon>
        <taxon>Orchesellidae</taxon>
        <taxon>Orchesellinae</taxon>
        <taxon>Orchesella</taxon>
    </lineage>
</organism>
<evidence type="ECO:0000256" key="6">
    <source>
        <dbReference type="ARBA" id="ARBA00023015"/>
    </source>
</evidence>